<evidence type="ECO:0000256" key="3">
    <source>
        <dbReference type="ARBA" id="ARBA00022723"/>
    </source>
</evidence>
<keyword evidence="5 6" id="KW-0456">Lyase</keyword>
<dbReference type="EMBL" id="LFYR01001213">
    <property type="protein sequence ID" value="KMZ63672.1"/>
    <property type="molecule type" value="Genomic_DNA"/>
</dbReference>
<evidence type="ECO:0000256" key="2">
    <source>
        <dbReference type="ARBA" id="ARBA00012925"/>
    </source>
</evidence>
<evidence type="ECO:0000313" key="8">
    <source>
        <dbReference type="EMBL" id="KMZ63672.1"/>
    </source>
</evidence>
<dbReference type="AlphaFoldDB" id="A0A0K9P637"/>
<protein>
    <recommendedName>
        <fullName evidence="2 6">Carbonic anhydrase</fullName>
        <ecNumber evidence="2 6">4.2.1.1</ecNumber>
    </recommendedName>
</protein>
<comment type="function">
    <text evidence="6">Reversible hydration of carbon dioxide.</text>
</comment>
<dbReference type="Pfam" id="PF00194">
    <property type="entry name" value="Carb_anhydrase"/>
    <property type="match status" value="1"/>
</dbReference>
<comment type="catalytic activity">
    <reaction evidence="6">
        <text>hydrogencarbonate + H(+) = CO2 + H2O</text>
        <dbReference type="Rhea" id="RHEA:10748"/>
        <dbReference type="ChEBI" id="CHEBI:15377"/>
        <dbReference type="ChEBI" id="CHEBI:15378"/>
        <dbReference type="ChEBI" id="CHEBI:16526"/>
        <dbReference type="ChEBI" id="CHEBI:17544"/>
        <dbReference type="EC" id="4.2.1.1"/>
    </reaction>
</comment>
<dbReference type="GO" id="GO:0008270">
    <property type="term" value="F:zinc ion binding"/>
    <property type="evidence" value="ECO:0007669"/>
    <property type="project" value="UniProtKB-UniRule"/>
</dbReference>
<feature type="signal peptide" evidence="6">
    <location>
        <begin position="1"/>
        <end position="27"/>
    </location>
</feature>
<evidence type="ECO:0000256" key="4">
    <source>
        <dbReference type="ARBA" id="ARBA00022833"/>
    </source>
</evidence>
<evidence type="ECO:0000256" key="5">
    <source>
        <dbReference type="ARBA" id="ARBA00023239"/>
    </source>
</evidence>
<dbReference type="OMA" id="HKNQNAC"/>
<comment type="caution">
    <text evidence="8">The sequence shown here is derived from an EMBL/GenBank/DDBJ whole genome shotgun (WGS) entry which is preliminary data.</text>
</comment>
<name>A0A0K9P637_ZOSMR</name>
<dbReference type="GO" id="GO:0016836">
    <property type="term" value="F:hydro-lyase activity"/>
    <property type="evidence" value="ECO:0000318"/>
    <property type="project" value="GO_Central"/>
</dbReference>
<dbReference type="InterPro" id="IPR023561">
    <property type="entry name" value="Carbonic_anhydrase_a-class"/>
</dbReference>
<evidence type="ECO:0000256" key="1">
    <source>
        <dbReference type="ARBA" id="ARBA00001947"/>
    </source>
</evidence>
<feature type="chain" id="PRO_5025074060" description="Carbonic anhydrase" evidence="6">
    <location>
        <begin position="28"/>
        <end position="272"/>
    </location>
</feature>
<dbReference type="Proteomes" id="UP000036987">
    <property type="component" value="Unassembled WGS sequence"/>
</dbReference>
<keyword evidence="3 6" id="KW-0479">Metal-binding</keyword>
<dbReference type="PROSITE" id="PS51144">
    <property type="entry name" value="ALPHA_CA_2"/>
    <property type="match status" value="1"/>
</dbReference>
<dbReference type="InterPro" id="IPR018338">
    <property type="entry name" value="Carbonic_anhydrase_a-class_CS"/>
</dbReference>
<evidence type="ECO:0000259" key="7">
    <source>
        <dbReference type="PROSITE" id="PS51144"/>
    </source>
</evidence>
<comment type="cofactor">
    <cofactor evidence="1 6">
        <name>Zn(2+)</name>
        <dbReference type="ChEBI" id="CHEBI:29105"/>
    </cofactor>
</comment>
<keyword evidence="6" id="KW-0732">Signal</keyword>
<dbReference type="PANTHER" id="PTHR18952:SF208">
    <property type="entry name" value="CARBONIC ANHYDRASE XA-RELATED"/>
    <property type="match status" value="1"/>
</dbReference>
<organism evidence="8 9">
    <name type="scientific">Zostera marina</name>
    <name type="common">Eelgrass</name>
    <dbReference type="NCBI Taxonomy" id="29655"/>
    <lineage>
        <taxon>Eukaryota</taxon>
        <taxon>Viridiplantae</taxon>
        <taxon>Streptophyta</taxon>
        <taxon>Embryophyta</taxon>
        <taxon>Tracheophyta</taxon>
        <taxon>Spermatophyta</taxon>
        <taxon>Magnoliopsida</taxon>
        <taxon>Liliopsida</taxon>
        <taxon>Zosteraceae</taxon>
        <taxon>Zostera</taxon>
    </lineage>
</organism>
<dbReference type="InterPro" id="IPR036398">
    <property type="entry name" value="CA_dom_sf"/>
</dbReference>
<dbReference type="STRING" id="29655.A0A0K9P637"/>
<gene>
    <name evidence="8" type="ORF">ZOSMA_3G01540</name>
</gene>
<dbReference type="OrthoDB" id="429145at2759"/>
<feature type="domain" description="Alpha-carbonic anhydrase" evidence="7">
    <location>
        <begin position="34"/>
        <end position="271"/>
    </location>
</feature>
<dbReference type="InterPro" id="IPR001148">
    <property type="entry name" value="CA_dom"/>
</dbReference>
<dbReference type="PANTHER" id="PTHR18952">
    <property type="entry name" value="CARBONIC ANHYDRASE"/>
    <property type="match status" value="1"/>
</dbReference>
<reference evidence="9" key="1">
    <citation type="journal article" date="2016" name="Nature">
        <title>The genome of the seagrass Zostera marina reveals angiosperm adaptation to the sea.</title>
        <authorList>
            <person name="Olsen J.L."/>
            <person name="Rouze P."/>
            <person name="Verhelst B."/>
            <person name="Lin Y.-C."/>
            <person name="Bayer T."/>
            <person name="Collen J."/>
            <person name="Dattolo E."/>
            <person name="De Paoli E."/>
            <person name="Dittami S."/>
            <person name="Maumus F."/>
            <person name="Michel G."/>
            <person name="Kersting A."/>
            <person name="Lauritano C."/>
            <person name="Lohaus R."/>
            <person name="Toepel M."/>
            <person name="Tonon T."/>
            <person name="Vanneste K."/>
            <person name="Amirebrahimi M."/>
            <person name="Brakel J."/>
            <person name="Bostroem C."/>
            <person name="Chovatia M."/>
            <person name="Grimwood J."/>
            <person name="Jenkins J.W."/>
            <person name="Jueterbock A."/>
            <person name="Mraz A."/>
            <person name="Stam W.T."/>
            <person name="Tice H."/>
            <person name="Bornberg-Bauer E."/>
            <person name="Green P.J."/>
            <person name="Pearson G.A."/>
            <person name="Procaccini G."/>
            <person name="Duarte C.M."/>
            <person name="Schmutz J."/>
            <person name="Reusch T.B.H."/>
            <person name="Van de Peer Y."/>
        </authorList>
    </citation>
    <scope>NUCLEOTIDE SEQUENCE [LARGE SCALE GENOMIC DNA]</scope>
    <source>
        <strain evidence="9">cv. Finnish</strain>
    </source>
</reference>
<evidence type="ECO:0000256" key="6">
    <source>
        <dbReference type="RuleBase" id="RU367011"/>
    </source>
</evidence>
<evidence type="ECO:0000313" key="9">
    <source>
        <dbReference type="Proteomes" id="UP000036987"/>
    </source>
</evidence>
<keyword evidence="4 6" id="KW-0862">Zinc</keyword>
<dbReference type="Gene3D" id="3.10.200.10">
    <property type="entry name" value="Alpha carbonic anhydrase"/>
    <property type="match status" value="1"/>
</dbReference>
<comment type="similarity">
    <text evidence="6">Belongs to the alpha-carbonic anhydrase family.</text>
</comment>
<dbReference type="SMART" id="SM01057">
    <property type="entry name" value="Carb_anhydrase"/>
    <property type="match status" value="1"/>
</dbReference>
<sequence length="272" mass="30979">MKMKMDLRSFSFFLFVIVGFAVVPSESQETENENEFSYLQNSTLGPTHWGEIHKEWANCQNGSMQSPINIVNENVDIDCRLDMFQRSYKPAPPAVLINRGHDIMMKWKGNGEAGSININGTEYALQQLHWHSPSEHSIDGRKFAMELHMVHKSCEDMYAVVSMMYKIGEPNSFLAEIEESIDAIKKIDDGEEEIGIIDAGHVKRGTQKYYRYIGSLTTPPCSESVVWIIVKKIGTVSKHQVELMRDAVHDHSDRNARPTQAINSRVVKLYMP</sequence>
<dbReference type="PROSITE" id="PS00162">
    <property type="entry name" value="ALPHA_CA_1"/>
    <property type="match status" value="1"/>
</dbReference>
<dbReference type="GO" id="GO:0004089">
    <property type="term" value="F:carbonate dehydratase activity"/>
    <property type="evidence" value="ECO:0007669"/>
    <property type="project" value="UniProtKB-UniRule"/>
</dbReference>
<keyword evidence="9" id="KW-1185">Reference proteome</keyword>
<accession>A0A0K9P637</accession>
<dbReference type="InterPro" id="IPR041891">
    <property type="entry name" value="Alpha_CA_prokaryot-like"/>
</dbReference>
<dbReference type="EC" id="4.2.1.1" evidence="2 6"/>
<proteinExistence type="inferred from homology"/>
<dbReference type="CDD" id="cd03124">
    <property type="entry name" value="alpha_CA_prokaryotic_like"/>
    <property type="match status" value="1"/>
</dbReference>
<dbReference type="SUPFAM" id="SSF51069">
    <property type="entry name" value="Carbonic anhydrase"/>
    <property type="match status" value="1"/>
</dbReference>